<reference evidence="2" key="1">
    <citation type="journal article" date="2022" name="Mol. Ecol. Resour.">
        <title>The genomes of chicory, endive, great burdock and yacon provide insights into Asteraceae palaeo-polyploidization history and plant inulin production.</title>
        <authorList>
            <person name="Fan W."/>
            <person name="Wang S."/>
            <person name="Wang H."/>
            <person name="Wang A."/>
            <person name="Jiang F."/>
            <person name="Liu H."/>
            <person name="Zhao H."/>
            <person name="Xu D."/>
            <person name="Zhang Y."/>
        </authorList>
    </citation>
    <scope>NUCLEOTIDE SEQUENCE [LARGE SCALE GENOMIC DNA]</scope>
    <source>
        <strain evidence="2">cv. Yunnan</strain>
    </source>
</reference>
<dbReference type="Proteomes" id="UP001056120">
    <property type="component" value="Linkage Group LG18"/>
</dbReference>
<protein>
    <submittedName>
        <fullName evidence="1">Uncharacterized protein</fullName>
    </submittedName>
</protein>
<comment type="caution">
    <text evidence="1">The sequence shown here is derived from an EMBL/GenBank/DDBJ whole genome shotgun (WGS) entry which is preliminary data.</text>
</comment>
<proteinExistence type="predicted"/>
<keyword evidence="2" id="KW-1185">Reference proteome</keyword>
<organism evidence="1 2">
    <name type="scientific">Smallanthus sonchifolius</name>
    <dbReference type="NCBI Taxonomy" id="185202"/>
    <lineage>
        <taxon>Eukaryota</taxon>
        <taxon>Viridiplantae</taxon>
        <taxon>Streptophyta</taxon>
        <taxon>Embryophyta</taxon>
        <taxon>Tracheophyta</taxon>
        <taxon>Spermatophyta</taxon>
        <taxon>Magnoliopsida</taxon>
        <taxon>eudicotyledons</taxon>
        <taxon>Gunneridae</taxon>
        <taxon>Pentapetalae</taxon>
        <taxon>asterids</taxon>
        <taxon>campanulids</taxon>
        <taxon>Asterales</taxon>
        <taxon>Asteraceae</taxon>
        <taxon>Asteroideae</taxon>
        <taxon>Heliantheae alliance</taxon>
        <taxon>Millerieae</taxon>
        <taxon>Smallanthus</taxon>
    </lineage>
</organism>
<evidence type="ECO:0000313" key="1">
    <source>
        <dbReference type="EMBL" id="KAI3754356.1"/>
    </source>
</evidence>
<evidence type="ECO:0000313" key="2">
    <source>
        <dbReference type="Proteomes" id="UP001056120"/>
    </source>
</evidence>
<name>A0ACB9E6M0_9ASTR</name>
<sequence>MAGYGLARGFYGEEGPPYLSSTHEACPAYLSSKHEEGPAYLSSTHEEGHVYLSSTHEVGPAYLSSTHEAKSAQLLSTQEKGLAHLLSAKASCGTTQISFSGAFVAGQLLYKWGDDGRAHLLSAHGAGPAYLLSAQEEVSAHLLSEQEEVSAHLLSAQEEVSAHLLSAQEAGSAHLLSAQAAGSAHLPSAQTSKLIKSEVTLLDLRLGQPILAYQGPLSLANCCTTGAMTVSKGIIVILEVWYDLPYGVVVLEVWLRQNKMARRGNGRRGGRTGGRTGGRNGGRGRIPARQEYSEEGNVHTEPAVSVHEAEQTQVEEQPFTFEPEVRAAIAREFSELMRASLPGLLAEAMKKVNETGGSNPTVDTPNTEAINAPPARGCNYKSFKACDPPVLTGKKDAVATFDWIIRMEAAIRLSECRADQVVKFAANSLREEASHWWEGVRQAKGSEIVDAMMWADLKTLVIKNFCPRNEIEKVEREFLGLKAGSMTHRQYTTRFNELARLVPHLVTTEERKISCYIQGLPDQVRTYVKANAPTTYDSVVELSGMVFDDLALNGVAIEESKKKLSFPAKRSGGKLFGARDKQARVGEMTVCGKCGVRHAGECRLGSNLCFKCGKTGHYSRECRQGYKCYNYGENGHMSRECTKPRMGETGKGKGPEKKGEGSRAKTRAYALTQDQARKDPDVASGTFILDNTFVSVLFDSGAGKSFISATFCKRVKYTVSMDWLTANEAQIICKRKIIRLKAPDGSKVEVFGDRDAPMPNVISMIKATNYLRRGCEAYLVYVIDKCKEVKELDDVPVVREYPEVFPEDLPGIPPDREIEFRIDLVPDAQPVAKAPYRLAPVEMKELMTQLDELLEKGFIRPSISPWGAPVLFVKKKDGSMRMCIDYRELNKRTVKNKYPLPRIDDLFDQLQGASWFSKIDLRSGYHQLKVREEDIPKTAFRTRYGHFEFRVMSFGLTNAPAAFMDLMNRVCRPMLDRSVIVFIDDILIYSKNEGDHACHLKEVLEALKKEKLYAKFSKCAFWLREVKYDWGSTQDEAFKELKEKLTQAPVLALPEGSEDLVYDTSGKGLGCVLMQRGRVIAYASRQLKVHEVNYPTHDLELAAVVFALKIWRHYLYGVKFTIYSDHKSLKYFFEQKELNMRQRRWLELLKDYDCEIMYHPGKANVVADALSRKDVPTPIRVKVCQLVVTSDVMSEIERVQDEALKEENIRKERMVGQQDRLEYNTLGVSTRYGRVWIPMGGELRTKILDEAHKSRYSIHPGTNKMYQDLKKDYWWPGMKCDVTKYVSKCLTCSQLKVMTPFG</sequence>
<dbReference type="EMBL" id="CM042035">
    <property type="protein sequence ID" value="KAI3754356.1"/>
    <property type="molecule type" value="Genomic_DNA"/>
</dbReference>
<reference evidence="1 2" key="2">
    <citation type="journal article" date="2022" name="Mol. Ecol. Resour.">
        <title>The genomes of chicory, endive, great burdock and yacon provide insights into Asteraceae paleo-polyploidization history and plant inulin production.</title>
        <authorList>
            <person name="Fan W."/>
            <person name="Wang S."/>
            <person name="Wang H."/>
            <person name="Wang A."/>
            <person name="Jiang F."/>
            <person name="Liu H."/>
            <person name="Zhao H."/>
            <person name="Xu D."/>
            <person name="Zhang Y."/>
        </authorList>
    </citation>
    <scope>NUCLEOTIDE SEQUENCE [LARGE SCALE GENOMIC DNA]</scope>
    <source>
        <strain evidence="2">cv. Yunnan</strain>
        <tissue evidence="1">Leaves</tissue>
    </source>
</reference>
<gene>
    <name evidence="1" type="ORF">L1987_54138</name>
</gene>
<accession>A0ACB9E6M0</accession>